<dbReference type="InterPro" id="IPR021499">
    <property type="entry name" value="DUF3153"/>
</dbReference>
<dbReference type="eggNOG" id="COG0457">
    <property type="taxonomic scope" value="Bacteria"/>
</dbReference>
<evidence type="ECO:0000313" key="3">
    <source>
        <dbReference type="Proteomes" id="UP000001026"/>
    </source>
</evidence>
<feature type="transmembrane region" description="Helical" evidence="1">
    <location>
        <begin position="144"/>
        <end position="161"/>
    </location>
</feature>
<dbReference type="KEGG" id="pmm:PMM0498"/>
<keyword evidence="1" id="KW-0472">Membrane</keyword>
<dbReference type="RefSeq" id="WP_011132133.1">
    <property type="nucleotide sequence ID" value="NC_005072.1"/>
</dbReference>
<keyword evidence="1" id="KW-0812">Transmembrane</keyword>
<keyword evidence="1" id="KW-1133">Transmembrane helix</keyword>
<proteinExistence type="predicted"/>
<accession>Q7V2H8</accession>
<protein>
    <recommendedName>
        <fullName evidence="4">DUF3153 domain-containing protein</fullName>
    </recommendedName>
</protein>
<dbReference type="AlphaFoldDB" id="Q7V2H8"/>
<feature type="transmembrane region" description="Helical" evidence="1">
    <location>
        <begin position="334"/>
        <end position="351"/>
    </location>
</feature>
<evidence type="ECO:0000313" key="2">
    <source>
        <dbReference type="EMBL" id="CAE18957.1"/>
    </source>
</evidence>
<dbReference type="STRING" id="59919.PMM0498"/>
<evidence type="ECO:0008006" key="4">
    <source>
        <dbReference type="Google" id="ProtNLM"/>
    </source>
</evidence>
<dbReference type="HOGENOM" id="CLU_760448_0_0_3"/>
<organism evidence="2 3">
    <name type="scientific">Prochlorococcus marinus subsp. pastoris (strain CCMP1986 / NIES-2087 / MED4)</name>
    <dbReference type="NCBI Taxonomy" id="59919"/>
    <lineage>
        <taxon>Bacteria</taxon>
        <taxon>Bacillati</taxon>
        <taxon>Cyanobacteriota</taxon>
        <taxon>Cyanophyceae</taxon>
        <taxon>Synechococcales</taxon>
        <taxon>Prochlorococcaceae</taxon>
        <taxon>Prochlorococcus</taxon>
    </lineage>
</organism>
<dbReference type="EMBL" id="BX548174">
    <property type="protein sequence ID" value="CAE18957.1"/>
    <property type="molecule type" value="Genomic_DNA"/>
</dbReference>
<sequence length="368" mass="42786">MDSYKQIVEKAELALIKGEYNFCIEYLYPIIESYPPSSKEGANLRTILITALSGINKKEEAKIFCKELLKSLDYKVRENAKYLMEIIDSPEIKKPENWNITFESNPALDKTSLSSLKPNNHKKEKKFIDTSNIPTGQTKPFQKGFIFIISLLLLLLIPLLSGCVKVEDTLDISEIDAINNNFEIESKYIKKFPWQINFEQKIKEIFPDGEISTGELDFSFKNKNLSMETAQETLYKIQKIASEVFGESTDLKIDSIENNFFFLKKYNFRIDFDLQNLLYGEDLELTLNIVNPNKVRVKDLENSNVEVSKNFIKWQIIPGELNSLEFSFWNWNKLLLGFLLILLLMSIAYFLRFYRYQIGSNFPELPSN</sequence>
<dbReference type="OrthoDB" id="458293at2"/>
<reference evidence="2 3" key="1">
    <citation type="journal article" date="2003" name="Nature">
        <title>Genome divergence in two Prochlorococcus ecotypes reflects oceanic niche differentiation.</title>
        <authorList>
            <person name="Rocap G."/>
            <person name="Larimer F.W."/>
            <person name="Lamerdin J.E."/>
            <person name="Malfatti S."/>
            <person name="Chain P."/>
            <person name="Ahlgren N.A."/>
            <person name="Arellano A."/>
            <person name="Coleman M."/>
            <person name="Hauser L."/>
            <person name="Hess W.R."/>
            <person name="Johnson Z.I."/>
            <person name="Land M.L."/>
            <person name="Lindell D."/>
            <person name="Post A.F."/>
            <person name="Regala W."/>
            <person name="Shah M."/>
            <person name="Shaw S.L."/>
            <person name="Steglich C."/>
            <person name="Sullivan M.B."/>
            <person name="Ting C.S."/>
            <person name="Tolonen A."/>
            <person name="Webb E.A."/>
            <person name="Zinser E.R."/>
            <person name="Chisholm S.W."/>
        </authorList>
    </citation>
    <scope>NUCLEOTIDE SEQUENCE [LARGE SCALE GENOMIC DNA]</scope>
    <source>
        <strain evidence="3">CCMP1986 / NIES-2087 / MED4</strain>
    </source>
</reference>
<dbReference type="Proteomes" id="UP000001026">
    <property type="component" value="Chromosome"/>
</dbReference>
<dbReference type="Pfam" id="PF11353">
    <property type="entry name" value="DUF3153"/>
    <property type="match status" value="1"/>
</dbReference>
<gene>
    <name evidence="2" type="ordered locus">PMM0498</name>
</gene>
<name>Q7V2H8_PROMP</name>
<evidence type="ECO:0000256" key="1">
    <source>
        <dbReference type="SAM" id="Phobius"/>
    </source>
</evidence>